<sequence length="170" mass="19055">MPDNYVVSKTPQEYGESFHGDLMEQYKIVRSMITDTLNERSANNKLMLSICTALIGLVGLILKPELVDGKTSSSLSIVICGLISSVGFATSRLWVRWSLSYSVALKLRYKILKGMEVHLPSQPFMREGELRKNENYVPIADVVTKLSQLFTVTFVLLVGLSIIKLCMIYS</sequence>
<evidence type="ECO:0008006" key="4">
    <source>
        <dbReference type="Google" id="ProtNLM"/>
    </source>
</evidence>
<organism evidence="2 3">
    <name type="scientific">Vibrio diabolicus</name>
    <dbReference type="NCBI Taxonomy" id="50719"/>
    <lineage>
        <taxon>Bacteria</taxon>
        <taxon>Pseudomonadati</taxon>
        <taxon>Pseudomonadota</taxon>
        <taxon>Gammaproteobacteria</taxon>
        <taxon>Vibrionales</taxon>
        <taxon>Vibrionaceae</taxon>
        <taxon>Vibrio</taxon>
        <taxon>Vibrio diabolicus subgroup</taxon>
    </lineage>
</organism>
<dbReference type="Pfam" id="PF24838">
    <property type="entry name" value="8xMP"/>
    <property type="match status" value="1"/>
</dbReference>
<evidence type="ECO:0000313" key="2">
    <source>
        <dbReference type="EMBL" id="AVH25786.1"/>
    </source>
</evidence>
<dbReference type="RefSeq" id="WP_104973936.1">
    <property type="nucleotide sequence ID" value="NZ_CP014134.1"/>
</dbReference>
<feature type="transmembrane region" description="Helical" evidence="1">
    <location>
        <begin position="74"/>
        <end position="95"/>
    </location>
</feature>
<protein>
    <recommendedName>
        <fullName evidence="4">DUF4231 domain-containing protein</fullName>
    </recommendedName>
</protein>
<dbReference type="InterPro" id="IPR056918">
    <property type="entry name" value="8xMP"/>
</dbReference>
<feature type="transmembrane region" description="Helical" evidence="1">
    <location>
        <begin position="149"/>
        <end position="169"/>
    </location>
</feature>
<evidence type="ECO:0000256" key="1">
    <source>
        <dbReference type="SAM" id="Phobius"/>
    </source>
</evidence>
<feature type="transmembrane region" description="Helical" evidence="1">
    <location>
        <begin position="46"/>
        <end position="62"/>
    </location>
</feature>
<name>A0ABN5HFC8_9VIBR</name>
<keyword evidence="1" id="KW-1133">Transmembrane helix</keyword>
<gene>
    <name evidence="2" type="ORF">AL468_00315</name>
</gene>
<accession>A0ABN5HFC8</accession>
<keyword evidence="1" id="KW-0812">Transmembrane</keyword>
<evidence type="ECO:0000313" key="3">
    <source>
        <dbReference type="Proteomes" id="UP000237665"/>
    </source>
</evidence>
<keyword evidence="1" id="KW-0472">Membrane</keyword>
<dbReference type="EMBL" id="CP014134">
    <property type="protein sequence ID" value="AVH25786.1"/>
    <property type="molecule type" value="Genomic_DNA"/>
</dbReference>
<reference evidence="3" key="1">
    <citation type="submission" date="2017-12" db="EMBL/GenBank/DDBJ databases">
        <title>FDA dAtabase for Regulatory Grade micrObial Sequences (FDA-ARGOS): Supporting development and validation of Infectious Disease Dx tests.</title>
        <authorList>
            <person name="Hoffmann M."/>
            <person name="Allard M."/>
            <person name="Evans P."/>
            <person name="Brown E."/>
            <person name="Tallon L.J."/>
            <person name="Sadzewicz L."/>
            <person name="Sengamalay N."/>
            <person name="Ott S."/>
            <person name="Godinez A."/>
            <person name="Nagaraj S."/>
            <person name="Vavikolanu K."/>
            <person name="Aluvathingal J."/>
            <person name="Nadendla S."/>
            <person name="Hobson J."/>
            <person name="Sichtig H."/>
        </authorList>
    </citation>
    <scope>NUCLEOTIDE SEQUENCE [LARGE SCALE GENOMIC DNA]</scope>
    <source>
        <strain evidence="3">LMG 3418</strain>
    </source>
</reference>
<dbReference type="Proteomes" id="UP000237665">
    <property type="component" value="Chromosome 1"/>
</dbReference>
<proteinExistence type="predicted"/>
<keyword evidence="3" id="KW-1185">Reference proteome</keyword>